<name>A0A9P6MS62_9FUNG</name>
<organism evidence="2 3">
    <name type="scientific">Entomortierella chlamydospora</name>
    <dbReference type="NCBI Taxonomy" id="101097"/>
    <lineage>
        <taxon>Eukaryota</taxon>
        <taxon>Fungi</taxon>
        <taxon>Fungi incertae sedis</taxon>
        <taxon>Mucoromycota</taxon>
        <taxon>Mortierellomycotina</taxon>
        <taxon>Mortierellomycetes</taxon>
        <taxon>Mortierellales</taxon>
        <taxon>Mortierellaceae</taxon>
        <taxon>Entomortierella</taxon>
    </lineage>
</organism>
<feature type="domain" description="LUD" evidence="1">
    <location>
        <begin position="44"/>
        <end position="189"/>
    </location>
</feature>
<evidence type="ECO:0000259" key="1">
    <source>
        <dbReference type="Pfam" id="PF02589"/>
    </source>
</evidence>
<reference evidence="2" key="1">
    <citation type="journal article" date="2020" name="Fungal Divers.">
        <title>Resolving the Mortierellaceae phylogeny through synthesis of multi-gene phylogenetics and phylogenomics.</title>
        <authorList>
            <person name="Vandepol N."/>
            <person name="Liber J."/>
            <person name="Desiro A."/>
            <person name="Na H."/>
            <person name="Kennedy M."/>
            <person name="Barry K."/>
            <person name="Grigoriev I.V."/>
            <person name="Miller A.N."/>
            <person name="O'Donnell K."/>
            <person name="Stajich J.E."/>
            <person name="Bonito G."/>
        </authorList>
    </citation>
    <scope>NUCLEOTIDE SEQUENCE</scope>
    <source>
        <strain evidence="2">NRRL 2769</strain>
    </source>
</reference>
<sequence>MSTRPENTFANTTFAALAETDEQLSKLKGGEYSKAVSAERFNTAKAGLEAKGFKVTVAENKDDAFEKLKGLIPAGASVNLAHSTTLEEIGFVNYLMGETPYDNVRGTILAEPDREKQAELRRTIGTTVDYFLTSVGAVTENGEMAHGDLTGTKVGGVAFGAKNVVVVVGSNKIVKDEAEAYKRITEWCFPFAGAYAREVLKVPGTSLVNYQVLRQANPFSPDRIKVLLINEALGA</sequence>
<gene>
    <name evidence="2" type="ORF">BGZ80_001089</name>
</gene>
<dbReference type="AlphaFoldDB" id="A0A9P6MS62"/>
<dbReference type="PANTHER" id="PTHR36179">
    <property type="entry name" value="LUD_DOM DOMAIN-CONTAINING PROTEIN"/>
    <property type="match status" value="1"/>
</dbReference>
<dbReference type="EMBL" id="JAAAID010001242">
    <property type="protein sequence ID" value="KAG0010919.1"/>
    <property type="molecule type" value="Genomic_DNA"/>
</dbReference>
<evidence type="ECO:0000313" key="3">
    <source>
        <dbReference type="Proteomes" id="UP000703661"/>
    </source>
</evidence>
<evidence type="ECO:0000313" key="2">
    <source>
        <dbReference type="EMBL" id="KAG0010919.1"/>
    </source>
</evidence>
<accession>A0A9P6MS62</accession>
<comment type="caution">
    <text evidence="2">The sequence shown here is derived from an EMBL/GenBank/DDBJ whole genome shotgun (WGS) entry which is preliminary data.</text>
</comment>
<dbReference type="Pfam" id="PF02589">
    <property type="entry name" value="LUD_dom"/>
    <property type="match status" value="1"/>
</dbReference>
<dbReference type="PANTHER" id="PTHR36179:SF2">
    <property type="entry name" value="LUD DOMAIN-CONTAINING PROTEIN"/>
    <property type="match status" value="1"/>
</dbReference>
<dbReference type="InterPro" id="IPR003741">
    <property type="entry name" value="LUD_dom"/>
</dbReference>
<protein>
    <recommendedName>
        <fullName evidence="1">LUD domain-containing protein</fullName>
    </recommendedName>
</protein>
<proteinExistence type="predicted"/>
<keyword evidence="3" id="KW-1185">Reference proteome</keyword>
<dbReference type="Proteomes" id="UP000703661">
    <property type="component" value="Unassembled WGS sequence"/>
</dbReference>